<reference evidence="1 2" key="1">
    <citation type="journal article" date="2024" name="Nat. Commun.">
        <title>Phylogenomics reveals the evolutionary origins of lichenization in chlorophyte algae.</title>
        <authorList>
            <person name="Puginier C."/>
            <person name="Libourel C."/>
            <person name="Otte J."/>
            <person name="Skaloud P."/>
            <person name="Haon M."/>
            <person name="Grisel S."/>
            <person name="Petersen M."/>
            <person name="Berrin J.G."/>
            <person name="Delaux P.M."/>
            <person name="Dal Grande F."/>
            <person name="Keller J."/>
        </authorList>
    </citation>
    <scope>NUCLEOTIDE SEQUENCE [LARGE SCALE GENOMIC DNA]</scope>
    <source>
        <strain evidence="1 2">SAG 216-7</strain>
    </source>
</reference>
<protein>
    <submittedName>
        <fullName evidence="1">Uncharacterized protein</fullName>
    </submittedName>
</protein>
<accession>A0ABR2YQ61</accession>
<proteinExistence type="predicted"/>
<organism evidence="1 2">
    <name type="scientific">Coccomyxa subellipsoidea</name>
    <dbReference type="NCBI Taxonomy" id="248742"/>
    <lineage>
        <taxon>Eukaryota</taxon>
        <taxon>Viridiplantae</taxon>
        <taxon>Chlorophyta</taxon>
        <taxon>core chlorophytes</taxon>
        <taxon>Trebouxiophyceae</taxon>
        <taxon>Trebouxiophyceae incertae sedis</taxon>
        <taxon>Coccomyxaceae</taxon>
        <taxon>Coccomyxa</taxon>
    </lineage>
</organism>
<comment type="caution">
    <text evidence="1">The sequence shown here is derived from an EMBL/GenBank/DDBJ whole genome shotgun (WGS) entry which is preliminary data.</text>
</comment>
<dbReference type="EMBL" id="JALJOT010000007">
    <property type="protein sequence ID" value="KAK9909032.1"/>
    <property type="molecule type" value="Genomic_DNA"/>
</dbReference>
<evidence type="ECO:0000313" key="2">
    <source>
        <dbReference type="Proteomes" id="UP001491310"/>
    </source>
</evidence>
<dbReference type="Proteomes" id="UP001491310">
    <property type="component" value="Unassembled WGS sequence"/>
</dbReference>
<sequence>MCAVGERLVLQSAPIFRSQQFGTPVRLHPAAHPFSQKAKNVTRYTHSFAICAEDKIREKLDAAKVGVVGVGGLLAFWLLQKSDGGDSGDALQDAKRIMDKYR</sequence>
<gene>
    <name evidence="1" type="ORF">WJX75_006294</name>
</gene>
<keyword evidence="2" id="KW-1185">Reference proteome</keyword>
<evidence type="ECO:0000313" key="1">
    <source>
        <dbReference type="EMBL" id="KAK9909032.1"/>
    </source>
</evidence>
<name>A0ABR2YQ61_9CHLO</name>